<dbReference type="GeneID" id="9590078"/>
<reference evidence="3 4" key="1">
    <citation type="journal article" date="2010" name="Nat. Biotechnol.">
        <title>Genome sequence of the model mushroom Schizophyllum commune.</title>
        <authorList>
            <person name="Ohm R.A."/>
            <person name="de Jong J.F."/>
            <person name="Lugones L.G."/>
            <person name="Aerts A."/>
            <person name="Kothe E."/>
            <person name="Stajich J.E."/>
            <person name="de Vries R.P."/>
            <person name="Record E."/>
            <person name="Levasseur A."/>
            <person name="Baker S.E."/>
            <person name="Bartholomew K.A."/>
            <person name="Coutinho P.M."/>
            <person name="Erdmann S."/>
            <person name="Fowler T.J."/>
            <person name="Gathman A.C."/>
            <person name="Lombard V."/>
            <person name="Henrissat B."/>
            <person name="Knabe N."/>
            <person name="Kuees U."/>
            <person name="Lilly W.W."/>
            <person name="Lindquist E."/>
            <person name="Lucas S."/>
            <person name="Magnuson J.K."/>
            <person name="Piumi F."/>
            <person name="Raudaskoski M."/>
            <person name="Salamov A."/>
            <person name="Schmutz J."/>
            <person name="Schwarze F.W.M.R."/>
            <person name="vanKuyk P.A."/>
            <person name="Horton J.S."/>
            <person name="Grigoriev I.V."/>
            <person name="Woesten H.A.B."/>
        </authorList>
    </citation>
    <scope>NUCLEOTIDE SEQUENCE [LARGE SCALE GENOMIC DNA]</scope>
    <source>
        <strain evidence="4">H4-8 / FGSC 9210</strain>
    </source>
</reference>
<dbReference type="GO" id="GO:0001522">
    <property type="term" value="P:pseudouridine synthesis"/>
    <property type="evidence" value="ECO:0007669"/>
    <property type="project" value="InterPro"/>
</dbReference>
<dbReference type="InterPro" id="IPR020103">
    <property type="entry name" value="PsdUridine_synth_cat_dom_sf"/>
</dbReference>
<dbReference type="Gene3D" id="3.30.2350.10">
    <property type="entry name" value="Pseudouridine synthase"/>
    <property type="match status" value="1"/>
</dbReference>
<sequence>MHLLLFDSLLSDKYVAEVGRRLNHNGNLYPVHRLDMDTTGALLLGLTEARTRDLSAQFRNRTVKKTYLALVHGGIDAFSSISGQIREPIFLRDGQPVHHSRANARCEMKEAATDWELLGSSSIAPLSVLKLKLLTGYKHQLRVHLAHRLKTPIFGDALYSPKTGSVELARVVTHSPERMFLHSAELGIHRYRSEGPTKGKRYELNVCAPLPSDFLQVCRQAQIVVPEHFLVGGTFEDGKRVEPEPNPFTTEETPRESVVGRSQ</sequence>
<keyword evidence="4" id="KW-1185">Reference proteome</keyword>
<dbReference type="VEuPathDB" id="FungiDB:SCHCODRAFT_02488368"/>
<dbReference type="SUPFAM" id="SSF55120">
    <property type="entry name" value="Pseudouridine synthase"/>
    <property type="match status" value="1"/>
</dbReference>
<gene>
    <name evidence="3" type="ORF">SCHCODRAFT_47965</name>
</gene>
<dbReference type="PANTHER" id="PTHR21600">
    <property type="entry name" value="MITOCHONDRIAL RNA PSEUDOURIDINE SYNTHASE"/>
    <property type="match status" value="1"/>
</dbReference>
<dbReference type="InterPro" id="IPR006224">
    <property type="entry name" value="PsdUridine_synth_RluA-like_CS"/>
</dbReference>
<dbReference type="eggNOG" id="KOG1919">
    <property type="taxonomic scope" value="Eukaryota"/>
</dbReference>
<evidence type="ECO:0000313" key="3">
    <source>
        <dbReference type="EMBL" id="EFJ02362.1"/>
    </source>
</evidence>
<organism evidence="4">
    <name type="scientific">Schizophyllum commune (strain H4-8 / FGSC 9210)</name>
    <name type="common">Split gill fungus</name>
    <dbReference type="NCBI Taxonomy" id="578458"/>
    <lineage>
        <taxon>Eukaryota</taxon>
        <taxon>Fungi</taxon>
        <taxon>Dikarya</taxon>
        <taxon>Basidiomycota</taxon>
        <taxon>Agaricomycotina</taxon>
        <taxon>Agaricomycetes</taxon>
        <taxon>Agaricomycetidae</taxon>
        <taxon>Agaricales</taxon>
        <taxon>Schizophyllaceae</taxon>
        <taxon>Schizophyllum</taxon>
    </lineage>
</organism>
<dbReference type="EMBL" id="GL377302">
    <property type="protein sequence ID" value="EFJ02362.1"/>
    <property type="molecule type" value="Genomic_DNA"/>
</dbReference>
<dbReference type="Pfam" id="PF00849">
    <property type="entry name" value="PseudoU_synth_2"/>
    <property type="match status" value="1"/>
</dbReference>
<proteinExistence type="predicted"/>
<dbReference type="PROSITE" id="PS01129">
    <property type="entry name" value="PSI_RLU"/>
    <property type="match status" value="1"/>
</dbReference>
<dbReference type="GO" id="GO:0003723">
    <property type="term" value="F:RNA binding"/>
    <property type="evidence" value="ECO:0007669"/>
    <property type="project" value="InterPro"/>
</dbReference>
<evidence type="ECO:0000313" key="4">
    <source>
        <dbReference type="Proteomes" id="UP000007431"/>
    </source>
</evidence>
<name>D8PPS2_SCHCM</name>
<dbReference type="RefSeq" id="XP_003037264.1">
    <property type="nucleotide sequence ID" value="XM_003037218.1"/>
</dbReference>
<dbReference type="CDD" id="cd02869">
    <property type="entry name" value="PseudoU_synth_RluA_like"/>
    <property type="match status" value="1"/>
</dbReference>
<feature type="domain" description="Pseudouridine synthase RsuA/RluA-like" evidence="2">
    <location>
        <begin position="16"/>
        <end position="147"/>
    </location>
</feature>
<protein>
    <recommendedName>
        <fullName evidence="2">Pseudouridine synthase RsuA/RluA-like domain-containing protein</fullName>
    </recommendedName>
</protein>
<dbReference type="Proteomes" id="UP000007431">
    <property type="component" value="Unassembled WGS sequence"/>
</dbReference>
<evidence type="ECO:0000259" key="2">
    <source>
        <dbReference type="Pfam" id="PF00849"/>
    </source>
</evidence>
<dbReference type="AlphaFoldDB" id="D8PPS2"/>
<evidence type="ECO:0000256" key="1">
    <source>
        <dbReference type="SAM" id="MobiDB-lite"/>
    </source>
</evidence>
<dbReference type="InterPro" id="IPR050188">
    <property type="entry name" value="RluA_PseudoU_synthase"/>
</dbReference>
<feature type="region of interest" description="Disordered" evidence="1">
    <location>
        <begin position="236"/>
        <end position="263"/>
    </location>
</feature>
<dbReference type="STRING" id="578458.D8PPS2"/>
<dbReference type="HOGENOM" id="CLU_016902_11_3_1"/>
<dbReference type="InParanoid" id="D8PPS2"/>
<accession>D8PPS2</accession>
<dbReference type="InterPro" id="IPR006145">
    <property type="entry name" value="PsdUridine_synth_RsuA/RluA"/>
</dbReference>
<dbReference type="OrthoDB" id="428658at2759"/>
<dbReference type="GO" id="GO:0009982">
    <property type="term" value="F:pseudouridine synthase activity"/>
    <property type="evidence" value="ECO:0007669"/>
    <property type="project" value="InterPro"/>
</dbReference>
<dbReference type="KEGG" id="scm:SCHCO_02488368"/>
<dbReference type="OMA" id="SDPACIT"/>